<dbReference type="PANTHER" id="PTHR11319">
    <property type="entry name" value="G PROTEIN-COUPLED RECEPTOR-RELATED"/>
    <property type="match status" value="1"/>
</dbReference>
<dbReference type="InterPro" id="IPR012334">
    <property type="entry name" value="Pectin_lyas_fold"/>
</dbReference>
<evidence type="ECO:0000256" key="2">
    <source>
        <dbReference type="ARBA" id="ARBA00004442"/>
    </source>
</evidence>
<evidence type="ECO:0000256" key="8">
    <source>
        <dbReference type="SAM" id="MobiDB-lite"/>
    </source>
</evidence>
<evidence type="ECO:0000313" key="11">
    <source>
        <dbReference type="Proteomes" id="UP000606008"/>
    </source>
</evidence>
<dbReference type="Gene3D" id="2.160.20.10">
    <property type="entry name" value="Single-stranded right-handed beta-helix, Pectin lyase-like"/>
    <property type="match status" value="1"/>
</dbReference>
<evidence type="ECO:0000256" key="3">
    <source>
        <dbReference type="ARBA" id="ARBA00004613"/>
    </source>
</evidence>
<evidence type="ECO:0000256" key="5">
    <source>
        <dbReference type="ARBA" id="ARBA00022729"/>
    </source>
</evidence>
<dbReference type="Pfam" id="PF02415">
    <property type="entry name" value="Chlam_PMP"/>
    <property type="match status" value="1"/>
</dbReference>
<comment type="subcellular location">
    <subcellularLocation>
        <location evidence="1">Cell envelope</location>
    </subcellularLocation>
    <subcellularLocation>
        <location evidence="2">Cell outer membrane</location>
    </subcellularLocation>
    <subcellularLocation>
        <location evidence="3">Secreted</location>
    </subcellularLocation>
</comment>
<dbReference type="Proteomes" id="UP000606008">
    <property type="component" value="Unassembled WGS sequence"/>
</dbReference>
<dbReference type="InterPro" id="IPR059226">
    <property type="entry name" value="Choice_anch_Q_dom"/>
</dbReference>
<name>A0ABX0QH80_9BACT</name>
<sequence length="511" mass="53613">MPKFIVAFLFLLSGFDSFCQSVVYVTPTGAGNASGTSWTNALPGTLLANSVATAASGTQFWVASGTYYPTTTGDRTASFSLASGVSIYGGFAGGETSQSQRPETVVYETILSGDIGILGDRSDNSMNIIQILNTSQPIILSMITVRDGNRSSTESQSEGVGIRVRATGTPTQLYLYSCTFINNRIFPSLNGGGAILFRADAGATCTLVIQDCLFEGNEAGSGGALTLYTVGGTIDSRLTRSTFVNNRANEGGAISDRYLEDKALNSLIITNCTFDRNIAAGSGGALLIGRGVSQLDRCVFTANSVAHNVYSKGGGAVDFSSAHPTFTNCLFSTNKAVNGGALYGVSEDGATRATLTNCTFVNNIAITAGGALTTKFQYYDSNPLREISENVVTLKNCIAWGNTAQSDNFSYRQSVSSYQTGLSASYSNLQEKTPGEGNLTTDPAFVNPASGNFQLQPTSPAVNSGDPNTMGLPAFDLAGQVRVQHGRVDMGAYELGCLPVNCPPVSAQRIR</sequence>
<dbReference type="InterPro" id="IPR003368">
    <property type="entry name" value="POMP_repeat"/>
</dbReference>
<feature type="compositionally biased region" description="Polar residues" evidence="8">
    <location>
        <begin position="449"/>
        <end position="467"/>
    </location>
</feature>
<accession>A0ABX0QH80</accession>
<keyword evidence="5 9" id="KW-0732">Signal</keyword>
<gene>
    <name evidence="10" type="ORF">F7231_13780</name>
</gene>
<dbReference type="InterPro" id="IPR011050">
    <property type="entry name" value="Pectin_lyase_fold/virulence"/>
</dbReference>
<keyword evidence="6" id="KW-0472">Membrane</keyword>
<keyword evidence="7" id="KW-0998">Cell outer membrane</keyword>
<reference evidence="10" key="1">
    <citation type="submission" date="2024-05" db="EMBL/GenBank/DDBJ databases">
        <authorList>
            <person name="Jung D.-H."/>
        </authorList>
    </citation>
    <scope>NUCLEOTIDE SEQUENCE</scope>
    <source>
        <strain evidence="10">JA-25</strain>
    </source>
</reference>
<evidence type="ECO:0000256" key="4">
    <source>
        <dbReference type="ARBA" id="ARBA00022525"/>
    </source>
</evidence>
<evidence type="ECO:0000256" key="6">
    <source>
        <dbReference type="ARBA" id="ARBA00023136"/>
    </source>
</evidence>
<comment type="caution">
    <text evidence="10">The sequence shown here is derived from an EMBL/GenBank/DDBJ whole genome shotgun (WGS) entry which is preliminary data.</text>
</comment>
<dbReference type="SUPFAM" id="SSF51126">
    <property type="entry name" value="Pectin lyase-like"/>
    <property type="match status" value="1"/>
</dbReference>
<dbReference type="EMBL" id="WAEL01000004">
    <property type="protein sequence ID" value="NID11243.1"/>
    <property type="molecule type" value="Genomic_DNA"/>
</dbReference>
<evidence type="ECO:0000256" key="9">
    <source>
        <dbReference type="SAM" id="SignalP"/>
    </source>
</evidence>
<evidence type="ECO:0000256" key="1">
    <source>
        <dbReference type="ARBA" id="ARBA00004196"/>
    </source>
</evidence>
<feature type="chain" id="PRO_5046875618" evidence="9">
    <location>
        <begin position="20"/>
        <end position="511"/>
    </location>
</feature>
<feature type="signal peptide" evidence="9">
    <location>
        <begin position="1"/>
        <end position="19"/>
    </location>
</feature>
<protein>
    <submittedName>
        <fullName evidence="10">DUF5123 domain-containing protein</fullName>
    </submittedName>
</protein>
<evidence type="ECO:0000256" key="7">
    <source>
        <dbReference type="ARBA" id="ARBA00023237"/>
    </source>
</evidence>
<proteinExistence type="predicted"/>
<evidence type="ECO:0000313" key="10">
    <source>
        <dbReference type="EMBL" id="NID11243.1"/>
    </source>
</evidence>
<keyword evidence="11" id="KW-1185">Reference proteome</keyword>
<keyword evidence="4" id="KW-0964">Secreted</keyword>
<dbReference type="NCBIfam" id="NF041518">
    <property type="entry name" value="choice_anch_Q"/>
    <property type="match status" value="1"/>
</dbReference>
<feature type="region of interest" description="Disordered" evidence="8">
    <location>
        <begin position="446"/>
        <end position="467"/>
    </location>
</feature>
<dbReference type="PANTHER" id="PTHR11319:SF35">
    <property type="entry name" value="OUTER MEMBRANE PROTEIN PMPC-RELATED"/>
    <property type="match status" value="1"/>
</dbReference>
<organism evidence="10 11">
    <name type="scientific">Fibrivirga algicola</name>
    <dbReference type="NCBI Taxonomy" id="2950420"/>
    <lineage>
        <taxon>Bacteria</taxon>
        <taxon>Pseudomonadati</taxon>
        <taxon>Bacteroidota</taxon>
        <taxon>Cytophagia</taxon>
        <taxon>Cytophagales</taxon>
        <taxon>Spirosomataceae</taxon>
        <taxon>Fibrivirga</taxon>
    </lineage>
</organism>